<feature type="transmembrane region" description="Helical" evidence="10">
    <location>
        <begin position="59"/>
        <end position="83"/>
    </location>
</feature>
<evidence type="ECO:0000256" key="5">
    <source>
        <dbReference type="ARBA" id="ARBA00023040"/>
    </source>
</evidence>
<feature type="transmembrane region" description="Helical" evidence="10">
    <location>
        <begin position="110"/>
        <end position="133"/>
    </location>
</feature>
<dbReference type="AlphaFoldDB" id="A0A8S9ZK05"/>
<evidence type="ECO:0000256" key="4">
    <source>
        <dbReference type="ARBA" id="ARBA00022989"/>
    </source>
</evidence>
<proteinExistence type="inferred from homology"/>
<dbReference type="PROSITE" id="PS50262">
    <property type="entry name" value="G_PROTEIN_RECEP_F1_2"/>
    <property type="match status" value="1"/>
</dbReference>
<evidence type="ECO:0000256" key="2">
    <source>
        <dbReference type="ARBA" id="ARBA00022475"/>
    </source>
</evidence>
<feature type="transmembrane region" description="Helical" evidence="10">
    <location>
        <begin position="270"/>
        <end position="291"/>
    </location>
</feature>
<feature type="transmembrane region" description="Helical" evidence="10">
    <location>
        <begin position="369"/>
        <end position="392"/>
    </location>
</feature>
<keyword evidence="4 10" id="KW-1133">Transmembrane helix</keyword>
<keyword evidence="2" id="KW-1003">Cell membrane</keyword>
<organism evidence="12 13">
    <name type="scientific">Meloidogyne graminicola</name>
    <dbReference type="NCBI Taxonomy" id="189291"/>
    <lineage>
        <taxon>Eukaryota</taxon>
        <taxon>Metazoa</taxon>
        <taxon>Ecdysozoa</taxon>
        <taxon>Nematoda</taxon>
        <taxon>Chromadorea</taxon>
        <taxon>Rhabditida</taxon>
        <taxon>Tylenchina</taxon>
        <taxon>Tylenchomorpha</taxon>
        <taxon>Tylenchoidea</taxon>
        <taxon>Meloidogynidae</taxon>
        <taxon>Meloidogyninae</taxon>
        <taxon>Meloidogyne</taxon>
    </lineage>
</organism>
<name>A0A8S9ZK05_9BILA</name>
<dbReference type="CDD" id="cd00637">
    <property type="entry name" value="7tm_classA_rhodopsin-like"/>
    <property type="match status" value="1"/>
</dbReference>
<evidence type="ECO:0000313" key="12">
    <source>
        <dbReference type="EMBL" id="KAF7633514.1"/>
    </source>
</evidence>
<feature type="domain" description="G-protein coupled receptors family 1 profile" evidence="11">
    <location>
        <begin position="71"/>
        <end position="389"/>
    </location>
</feature>
<dbReference type="GO" id="GO:0042277">
    <property type="term" value="F:peptide binding"/>
    <property type="evidence" value="ECO:0007669"/>
    <property type="project" value="TreeGrafter"/>
</dbReference>
<dbReference type="GO" id="GO:0043005">
    <property type="term" value="C:neuron projection"/>
    <property type="evidence" value="ECO:0007669"/>
    <property type="project" value="TreeGrafter"/>
</dbReference>
<evidence type="ECO:0000313" key="13">
    <source>
        <dbReference type="Proteomes" id="UP000605970"/>
    </source>
</evidence>
<dbReference type="Gene3D" id="1.20.1070.10">
    <property type="entry name" value="Rhodopsin 7-helix transmembrane proteins"/>
    <property type="match status" value="1"/>
</dbReference>
<protein>
    <recommendedName>
        <fullName evidence="11">G-protein coupled receptors family 1 profile domain-containing protein</fullName>
    </recommendedName>
</protein>
<feature type="transmembrane region" description="Helical" evidence="10">
    <location>
        <begin position="332"/>
        <end position="349"/>
    </location>
</feature>
<keyword evidence="8 9" id="KW-0807">Transducer</keyword>
<comment type="subcellular location">
    <subcellularLocation>
        <location evidence="1">Cell membrane</location>
        <topology evidence="1">Multi-pass membrane protein</topology>
    </subcellularLocation>
</comment>
<evidence type="ECO:0000256" key="6">
    <source>
        <dbReference type="ARBA" id="ARBA00023136"/>
    </source>
</evidence>
<evidence type="ECO:0000259" key="11">
    <source>
        <dbReference type="PROSITE" id="PS50262"/>
    </source>
</evidence>
<evidence type="ECO:0000256" key="1">
    <source>
        <dbReference type="ARBA" id="ARBA00004651"/>
    </source>
</evidence>
<keyword evidence="3 9" id="KW-0812">Transmembrane</keyword>
<accession>A0A8S9ZK05</accession>
<keyword evidence="6 10" id="KW-0472">Membrane</keyword>
<dbReference type="OrthoDB" id="6076970at2759"/>
<dbReference type="GO" id="GO:0005886">
    <property type="term" value="C:plasma membrane"/>
    <property type="evidence" value="ECO:0007669"/>
    <property type="project" value="UniProtKB-SubCell"/>
</dbReference>
<feature type="transmembrane region" description="Helical" evidence="10">
    <location>
        <begin position="190"/>
        <end position="210"/>
    </location>
</feature>
<keyword evidence="5 9" id="KW-0297">G-protein coupled receptor</keyword>
<dbReference type="PRINTS" id="PR00237">
    <property type="entry name" value="GPCRRHODOPSN"/>
</dbReference>
<dbReference type="PROSITE" id="PS00237">
    <property type="entry name" value="G_PROTEIN_RECEP_F1_1"/>
    <property type="match status" value="1"/>
</dbReference>
<evidence type="ECO:0000256" key="8">
    <source>
        <dbReference type="ARBA" id="ARBA00023224"/>
    </source>
</evidence>
<sequence length="425" mass="48292">MNLTFLNHNNSDFPSSIVESKFIEDISSFEDEQQWEDENERPDESEMQTRRTVKLVFCIGYAFLFLLGILGNGLVIIMIGNVLSTLNRNRQKSGAGPSRKLLAQTSAQHVFIYILGLSIVDLFVIMHLPLLIFEMLEGQWIFGGGMCKLYWFGESVNKLLSSFLMTVLSWDRFIAVCYPIKSMGMRTNKVAISVLASCTIIATLLLYPVLKESQVYQVNRLTGLRLIDEEIAAQMGNHILAASNKHISHSPPPQTQIVLKCVFDTNSPFFMLYTFTVGYLIPAMLITFFYAQVILKLRNDAIAIRKHSEGQKAHAPSSSVSSTRLHKVTKRIVAVILFYFFCWTPYWLLNIMSQFGFIVVGWSTLTLSSVFFAAHFLVCFNSAANPVLYALINRELRQQHAQAFQKRRRSLHLITTNNTAITEKE</sequence>
<comment type="similarity">
    <text evidence="9">Belongs to the G-protein coupled receptor 1 family.</text>
</comment>
<evidence type="ECO:0000256" key="9">
    <source>
        <dbReference type="RuleBase" id="RU000688"/>
    </source>
</evidence>
<dbReference type="Proteomes" id="UP000605970">
    <property type="component" value="Unassembled WGS sequence"/>
</dbReference>
<dbReference type="GO" id="GO:0004930">
    <property type="term" value="F:G protein-coupled receptor activity"/>
    <property type="evidence" value="ECO:0007669"/>
    <property type="project" value="UniProtKB-KW"/>
</dbReference>
<evidence type="ECO:0000256" key="10">
    <source>
        <dbReference type="SAM" id="Phobius"/>
    </source>
</evidence>
<comment type="caution">
    <text evidence="12">The sequence shown here is derived from an EMBL/GenBank/DDBJ whole genome shotgun (WGS) entry which is preliminary data.</text>
</comment>
<dbReference type="SUPFAM" id="SSF81321">
    <property type="entry name" value="Family A G protein-coupled receptor-like"/>
    <property type="match status" value="1"/>
</dbReference>
<evidence type="ECO:0000256" key="7">
    <source>
        <dbReference type="ARBA" id="ARBA00023170"/>
    </source>
</evidence>
<dbReference type="InterPro" id="IPR000276">
    <property type="entry name" value="GPCR_Rhodpsn"/>
</dbReference>
<dbReference type="InterPro" id="IPR017452">
    <property type="entry name" value="GPCR_Rhodpsn_7TM"/>
</dbReference>
<dbReference type="Pfam" id="PF00001">
    <property type="entry name" value="7tm_1"/>
    <property type="match status" value="2"/>
</dbReference>
<reference evidence="12" key="1">
    <citation type="journal article" date="2020" name="Ecol. Evol.">
        <title>Genome structure and content of the rice root-knot nematode (Meloidogyne graminicola).</title>
        <authorList>
            <person name="Phan N.T."/>
            <person name="Danchin E.G.J."/>
            <person name="Klopp C."/>
            <person name="Perfus-Barbeoch L."/>
            <person name="Kozlowski D.K."/>
            <person name="Koutsovoulos G.D."/>
            <person name="Lopez-Roques C."/>
            <person name="Bouchez O."/>
            <person name="Zahm M."/>
            <person name="Besnard G."/>
            <person name="Bellafiore S."/>
        </authorList>
    </citation>
    <scope>NUCLEOTIDE SEQUENCE</scope>
    <source>
        <strain evidence="12">VN-18</strain>
    </source>
</reference>
<keyword evidence="13" id="KW-1185">Reference proteome</keyword>
<gene>
    <name evidence="12" type="ORF">Mgra_00007095</name>
</gene>
<dbReference type="EMBL" id="JABEBT010000075">
    <property type="protein sequence ID" value="KAF7633514.1"/>
    <property type="molecule type" value="Genomic_DNA"/>
</dbReference>
<dbReference type="PANTHER" id="PTHR24229:SF40">
    <property type="entry name" value="ALLATOSTATIN C RECEPTOR 1-RELATED"/>
    <property type="match status" value="1"/>
</dbReference>
<evidence type="ECO:0000256" key="3">
    <source>
        <dbReference type="ARBA" id="ARBA00022692"/>
    </source>
</evidence>
<keyword evidence="7 9" id="KW-0675">Receptor</keyword>
<dbReference type="PANTHER" id="PTHR24229">
    <property type="entry name" value="NEUROPEPTIDES RECEPTOR"/>
    <property type="match status" value="1"/>
</dbReference>